<dbReference type="Proteomes" id="UP001152795">
    <property type="component" value="Unassembled WGS sequence"/>
</dbReference>
<dbReference type="PANTHER" id="PTHR12419:SF11">
    <property type="entry name" value="OTU DOMAIN-CONTAINING PROTEIN DDB_G0284757"/>
    <property type="match status" value="1"/>
</dbReference>
<evidence type="ECO:0000313" key="2">
    <source>
        <dbReference type="Proteomes" id="UP001152795"/>
    </source>
</evidence>
<keyword evidence="2" id="KW-1185">Reference proteome</keyword>
<comment type="caution">
    <text evidence="1">The sequence shown here is derived from an EMBL/GenBank/DDBJ whole genome shotgun (WGS) entry which is preliminary data.</text>
</comment>
<organism evidence="1 2">
    <name type="scientific">Paramuricea clavata</name>
    <name type="common">Red gorgonian</name>
    <name type="synonym">Violescent sea-whip</name>
    <dbReference type="NCBI Taxonomy" id="317549"/>
    <lineage>
        <taxon>Eukaryota</taxon>
        <taxon>Metazoa</taxon>
        <taxon>Cnidaria</taxon>
        <taxon>Anthozoa</taxon>
        <taxon>Octocorallia</taxon>
        <taxon>Malacalcyonacea</taxon>
        <taxon>Plexauridae</taxon>
        <taxon>Paramuricea</taxon>
    </lineage>
</organism>
<dbReference type="InterPro" id="IPR003323">
    <property type="entry name" value="OTU_dom"/>
</dbReference>
<protein>
    <submittedName>
        <fullName evidence="1">Uncharacterized protein</fullName>
    </submittedName>
</protein>
<dbReference type="AlphaFoldDB" id="A0A6S7FNI9"/>
<dbReference type="InterPro" id="IPR038765">
    <property type="entry name" value="Papain-like_cys_pep_sf"/>
</dbReference>
<dbReference type="Gene3D" id="3.90.70.80">
    <property type="match status" value="1"/>
</dbReference>
<sequence>MNLFSNHRQAEQSYTDEFSCIFHEHLLPCLITKNDMCGTNETSDALINYCVGTFVREKSSKSKLRGVMYSANNNTNFPWNVLENKLALIGRVPYDCGSSPGDCFFASLGHGLYNNPDCHLDIRSAGITHLVHNPELYIESLANISWENYIEEMSQPGTWCDNIIIQAIANALSCTIHNY</sequence>
<dbReference type="Pfam" id="PF02338">
    <property type="entry name" value="OTU"/>
    <property type="match status" value="1"/>
</dbReference>
<dbReference type="GO" id="GO:0016579">
    <property type="term" value="P:protein deubiquitination"/>
    <property type="evidence" value="ECO:0007669"/>
    <property type="project" value="TreeGrafter"/>
</dbReference>
<evidence type="ECO:0000313" key="1">
    <source>
        <dbReference type="EMBL" id="CAB3978463.1"/>
    </source>
</evidence>
<dbReference type="InterPro" id="IPR050704">
    <property type="entry name" value="Peptidase_C85-like"/>
</dbReference>
<dbReference type="GO" id="GO:0004843">
    <property type="term" value="F:cysteine-type deubiquitinase activity"/>
    <property type="evidence" value="ECO:0007669"/>
    <property type="project" value="TreeGrafter"/>
</dbReference>
<gene>
    <name evidence="1" type="ORF">PACLA_8A044157</name>
</gene>
<dbReference type="EMBL" id="CACRXK020000115">
    <property type="protein sequence ID" value="CAB3978463.1"/>
    <property type="molecule type" value="Genomic_DNA"/>
</dbReference>
<proteinExistence type="predicted"/>
<dbReference type="CDD" id="cd22758">
    <property type="entry name" value="OTU_232R-like"/>
    <property type="match status" value="1"/>
</dbReference>
<reference evidence="1" key="1">
    <citation type="submission" date="2020-04" db="EMBL/GenBank/DDBJ databases">
        <authorList>
            <person name="Alioto T."/>
            <person name="Alioto T."/>
            <person name="Gomez Garrido J."/>
        </authorList>
    </citation>
    <scope>NUCLEOTIDE SEQUENCE</scope>
    <source>
        <strain evidence="1">A484AB</strain>
    </source>
</reference>
<dbReference type="OrthoDB" id="409956at2759"/>
<dbReference type="SUPFAM" id="SSF54001">
    <property type="entry name" value="Cysteine proteinases"/>
    <property type="match status" value="1"/>
</dbReference>
<dbReference type="PANTHER" id="PTHR12419">
    <property type="entry name" value="OTU DOMAIN CONTAINING PROTEIN"/>
    <property type="match status" value="1"/>
</dbReference>
<name>A0A6S7FNI9_PARCT</name>
<accession>A0A6S7FNI9</accession>